<protein>
    <recommendedName>
        <fullName evidence="3">DUF4221 domain-containing protein</fullName>
    </recommendedName>
</protein>
<comment type="caution">
    <text evidence="1">The sequence shown here is derived from an EMBL/GenBank/DDBJ whole genome shotgun (WGS) entry which is preliminary data.</text>
</comment>
<evidence type="ECO:0008006" key="3">
    <source>
        <dbReference type="Google" id="ProtNLM"/>
    </source>
</evidence>
<reference evidence="1 2" key="1">
    <citation type="submission" date="2016-03" db="EMBL/GenBank/DDBJ databases">
        <title>Draft genome sequence of Flavobacterium fryxellicola DSM 16209.</title>
        <authorList>
            <person name="Shin S.-K."/>
            <person name="Yi H."/>
        </authorList>
    </citation>
    <scope>NUCLEOTIDE SEQUENCE [LARGE SCALE GENOMIC DNA]</scope>
    <source>
        <strain evidence="1 2">DSM 16209</strain>
    </source>
</reference>
<name>A0A167VAC5_9FLAO</name>
<sequence>MLDTAFYLFDGVVPCLYIGNISNWQAKLQAPLGIRFTQAEPINTKSVVFRAFAPQTGENILGLFELEKKNKIHLKPDLLQKQIDGVFDTDGMLKYDPVTKKVVYLYKYRNQFMVVNESLNEVRRGKTIDTFSRAKIQVKYLAKSKERKMTAPPFIVNKTMTVYDNLLLVASALPGKYEAMEIWQTATIIDVYDLANNSYLFSFPIYNIGKEKMKSFSIQDKNLYAILGTHLVVYQLNHLFKSSFKK</sequence>
<keyword evidence="2" id="KW-1185">Reference proteome</keyword>
<gene>
    <name evidence="1" type="ORF">FBFR_13365</name>
</gene>
<dbReference type="AlphaFoldDB" id="A0A167VAC5"/>
<dbReference type="EMBL" id="LVJE01000034">
    <property type="protein sequence ID" value="OAB26221.1"/>
    <property type="molecule type" value="Genomic_DNA"/>
</dbReference>
<evidence type="ECO:0000313" key="2">
    <source>
        <dbReference type="Proteomes" id="UP000077164"/>
    </source>
</evidence>
<dbReference type="OrthoDB" id="673785at2"/>
<organism evidence="1 2">
    <name type="scientific">Flavobacterium fryxellicola</name>
    <dbReference type="NCBI Taxonomy" id="249352"/>
    <lineage>
        <taxon>Bacteria</taxon>
        <taxon>Pseudomonadati</taxon>
        <taxon>Bacteroidota</taxon>
        <taxon>Flavobacteriia</taxon>
        <taxon>Flavobacteriales</taxon>
        <taxon>Flavobacteriaceae</taxon>
        <taxon>Flavobacterium</taxon>
    </lineage>
</organism>
<proteinExistence type="predicted"/>
<dbReference type="RefSeq" id="WP_066082178.1">
    <property type="nucleotide sequence ID" value="NZ_FRDK01000017.1"/>
</dbReference>
<dbReference type="Proteomes" id="UP000077164">
    <property type="component" value="Unassembled WGS sequence"/>
</dbReference>
<dbReference type="STRING" id="249352.SAMN05444395_11720"/>
<accession>A0A167VAC5</accession>
<evidence type="ECO:0000313" key="1">
    <source>
        <dbReference type="EMBL" id="OAB26221.1"/>
    </source>
</evidence>